<gene>
    <name evidence="1" type="ORF">LVIROSA_LOCUS9942</name>
</gene>
<dbReference type="EMBL" id="CAKMRJ010001112">
    <property type="protein sequence ID" value="CAH1422621.1"/>
    <property type="molecule type" value="Genomic_DNA"/>
</dbReference>
<dbReference type="PANTHER" id="PTHR48238">
    <property type="entry name" value="BNACNNG09570D PROTEIN"/>
    <property type="match status" value="1"/>
</dbReference>
<protein>
    <submittedName>
        <fullName evidence="1">Uncharacterized protein</fullName>
    </submittedName>
</protein>
<dbReference type="Proteomes" id="UP001157418">
    <property type="component" value="Unassembled WGS sequence"/>
</dbReference>
<proteinExistence type="predicted"/>
<sequence length="82" mass="9329">MERTPSELLKDDSLSIYDKTLYKLQLGYHRDLSLISDESMNSDTSPSMATNKALVTMNACIDSFPSSKEEPHDNMSLFFVLY</sequence>
<dbReference type="AlphaFoldDB" id="A0AAU9MAQ9"/>
<comment type="caution">
    <text evidence="1">The sequence shown here is derived from an EMBL/GenBank/DDBJ whole genome shotgun (WGS) entry which is preliminary data.</text>
</comment>
<evidence type="ECO:0000313" key="1">
    <source>
        <dbReference type="EMBL" id="CAH1422621.1"/>
    </source>
</evidence>
<accession>A0AAU9MAQ9</accession>
<keyword evidence="2" id="KW-1185">Reference proteome</keyword>
<reference evidence="1 2" key="1">
    <citation type="submission" date="2022-01" db="EMBL/GenBank/DDBJ databases">
        <authorList>
            <person name="Xiong W."/>
            <person name="Schranz E."/>
        </authorList>
    </citation>
    <scope>NUCLEOTIDE SEQUENCE [LARGE SCALE GENOMIC DNA]</scope>
</reference>
<dbReference type="PANTHER" id="PTHR48238:SF1">
    <property type="entry name" value="(RAPE) HYPOTHETICAL PROTEIN"/>
    <property type="match status" value="1"/>
</dbReference>
<evidence type="ECO:0000313" key="2">
    <source>
        <dbReference type="Proteomes" id="UP001157418"/>
    </source>
</evidence>
<organism evidence="1 2">
    <name type="scientific">Lactuca virosa</name>
    <dbReference type="NCBI Taxonomy" id="75947"/>
    <lineage>
        <taxon>Eukaryota</taxon>
        <taxon>Viridiplantae</taxon>
        <taxon>Streptophyta</taxon>
        <taxon>Embryophyta</taxon>
        <taxon>Tracheophyta</taxon>
        <taxon>Spermatophyta</taxon>
        <taxon>Magnoliopsida</taxon>
        <taxon>eudicotyledons</taxon>
        <taxon>Gunneridae</taxon>
        <taxon>Pentapetalae</taxon>
        <taxon>asterids</taxon>
        <taxon>campanulids</taxon>
        <taxon>Asterales</taxon>
        <taxon>Asteraceae</taxon>
        <taxon>Cichorioideae</taxon>
        <taxon>Cichorieae</taxon>
        <taxon>Lactucinae</taxon>
        <taxon>Lactuca</taxon>
    </lineage>
</organism>
<name>A0AAU9MAQ9_9ASTR</name>